<keyword evidence="2" id="KW-1003">Cell membrane</keyword>
<feature type="transmembrane region" description="Helical" evidence="7">
    <location>
        <begin position="312"/>
        <end position="333"/>
    </location>
</feature>
<dbReference type="eggNOG" id="COG0842">
    <property type="taxonomic scope" value="Bacteria"/>
</dbReference>
<dbReference type="GO" id="GO:0140359">
    <property type="term" value="F:ABC-type transporter activity"/>
    <property type="evidence" value="ECO:0007669"/>
    <property type="project" value="InterPro"/>
</dbReference>
<evidence type="ECO:0000256" key="4">
    <source>
        <dbReference type="ARBA" id="ARBA00022989"/>
    </source>
</evidence>
<feature type="transmembrane region" description="Helical" evidence="7">
    <location>
        <begin position="345"/>
        <end position="365"/>
    </location>
</feature>
<feature type="region of interest" description="Disordered" evidence="6">
    <location>
        <begin position="74"/>
        <end position="101"/>
    </location>
</feature>
<reference evidence="9 10" key="1">
    <citation type="submission" date="2014-03" db="EMBL/GenBank/DDBJ databases">
        <title>Genomics of Bifidobacteria.</title>
        <authorList>
            <person name="Ventura M."/>
            <person name="Milani C."/>
            <person name="Lugli G.A."/>
        </authorList>
    </citation>
    <scope>NUCLEOTIDE SEQUENCE [LARGE SCALE GENOMIC DNA]</scope>
    <source>
        <strain evidence="9 10">DSM 23969</strain>
    </source>
</reference>
<evidence type="ECO:0000256" key="5">
    <source>
        <dbReference type="ARBA" id="ARBA00023136"/>
    </source>
</evidence>
<dbReference type="Pfam" id="PF12698">
    <property type="entry name" value="ABC2_membrane_3"/>
    <property type="match status" value="1"/>
</dbReference>
<dbReference type="Proteomes" id="UP000029108">
    <property type="component" value="Unassembled WGS sequence"/>
</dbReference>
<gene>
    <name evidence="9" type="ORF">BBIA_1738</name>
</gene>
<evidence type="ECO:0000256" key="3">
    <source>
        <dbReference type="ARBA" id="ARBA00022692"/>
    </source>
</evidence>
<evidence type="ECO:0000256" key="7">
    <source>
        <dbReference type="SAM" id="Phobius"/>
    </source>
</evidence>
<dbReference type="AlphaFoldDB" id="A0A086ZVG5"/>
<keyword evidence="5 7" id="KW-0472">Membrane</keyword>
<dbReference type="PANTHER" id="PTHR30294:SF48">
    <property type="entry name" value="LINEARMYCIN RESISTANCE PERMEASE PROTEIN LNRM"/>
    <property type="match status" value="1"/>
</dbReference>
<feature type="transmembrane region" description="Helical" evidence="7">
    <location>
        <begin position="403"/>
        <end position="425"/>
    </location>
</feature>
<feature type="transmembrane region" description="Helical" evidence="7">
    <location>
        <begin position="18"/>
        <end position="37"/>
    </location>
</feature>
<dbReference type="InterPro" id="IPR013525">
    <property type="entry name" value="ABC2_TM"/>
</dbReference>
<feature type="transmembrane region" description="Helical" evidence="7">
    <location>
        <begin position="231"/>
        <end position="256"/>
    </location>
</feature>
<dbReference type="PANTHER" id="PTHR30294">
    <property type="entry name" value="MEMBRANE COMPONENT OF ABC TRANSPORTER YHHJ-RELATED"/>
    <property type="match status" value="1"/>
</dbReference>
<proteinExistence type="predicted"/>
<accession>A0A086ZVG5</accession>
<name>A0A086ZVG5_9BIFI</name>
<comment type="caution">
    <text evidence="9">The sequence shown here is derived from an EMBL/GenBank/DDBJ whole genome shotgun (WGS) entry which is preliminary data.</text>
</comment>
<dbReference type="InterPro" id="IPR051449">
    <property type="entry name" value="ABC-2_transporter_component"/>
</dbReference>
<evidence type="ECO:0000256" key="1">
    <source>
        <dbReference type="ARBA" id="ARBA00004651"/>
    </source>
</evidence>
<dbReference type="GO" id="GO:0005886">
    <property type="term" value="C:plasma membrane"/>
    <property type="evidence" value="ECO:0007669"/>
    <property type="project" value="UniProtKB-SubCell"/>
</dbReference>
<evidence type="ECO:0000313" key="10">
    <source>
        <dbReference type="Proteomes" id="UP000029108"/>
    </source>
</evidence>
<feature type="transmembrane region" description="Helical" evidence="7">
    <location>
        <begin position="276"/>
        <end position="300"/>
    </location>
</feature>
<feature type="domain" description="ABC-2 type transporter transmembrane" evidence="8">
    <location>
        <begin position="16"/>
        <end position="422"/>
    </location>
</feature>
<evidence type="ECO:0000259" key="8">
    <source>
        <dbReference type="Pfam" id="PF12698"/>
    </source>
</evidence>
<dbReference type="STRING" id="1437608.GCA_000771645_01405"/>
<dbReference type="RefSeq" id="WP_033495601.1">
    <property type="nucleotide sequence ID" value="NZ_JDUU01000027.1"/>
</dbReference>
<evidence type="ECO:0000256" key="6">
    <source>
        <dbReference type="SAM" id="MobiDB-lite"/>
    </source>
</evidence>
<dbReference type="OrthoDB" id="3240057at2"/>
<feature type="compositionally biased region" description="Low complexity" evidence="6">
    <location>
        <begin position="74"/>
        <end position="90"/>
    </location>
</feature>
<comment type="subcellular location">
    <subcellularLocation>
        <location evidence="1">Cell membrane</location>
        <topology evidence="1">Multi-pass membrane protein</topology>
    </subcellularLocation>
</comment>
<keyword evidence="3 7" id="KW-0812">Transmembrane</keyword>
<evidence type="ECO:0000313" key="9">
    <source>
        <dbReference type="EMBL" id="KFI50515.1"/>
    </source>
</evidence>
<sequence length="433" mass="46007">MWSTFIVSLKSNLRNKSALFWLIVFPIALSTMFNGVFGGLDKAMSITPVPVAVVQDTNWTNAVGADTLITALSGSQNDSGQASGSSQSDSQNDDKSDSNADTVIGDINIGVRLLDVTKVDSTAQARDLLTQGKTDGIIAADGDGRIALTLGSDTVATANNGTQDVGLDVSLAALDNVIDQYNRTSATVKTALKDNPTAALTRTFWNGIGSATNGTKEITLTNFKPDVMARYYYALMGMACLLAMSYMIHTVTTAQANLSALGIRRTVAPLGRAKQLLAGFLAGWLCSCVCLLVALAYIRYVCGIKVGGREPLAVLAVLVASFMTCSFGTMIGAIPKLTDGVKQSISTAIACGLSLFSGLYGGFAMELSDLISRKAPLLAAINPTQQVTNLFYSLMYYDSTQPFIRTCVILLAMSAVFLTAGVIMLRRQRYEHL</sequence>
<dbReference type="EMBL" id="JGYN01000015">
    <property type="protein sequence ID" value="KFI50515.1"/>
    <property type="molecule type" value="Genomic_DNA"/>
</dbReference>
<protein>
    <submittedName>
        <fullName evidence="9">ABC transporter permease</fullName>
    </submittedName>
</protein>
<organism evidence="9 10">
    <name type="scientific">Bifidobacterium biavatii DSM 23969</name>
    <dbReference type="NCBI Taxonomy" id="1437608"/>
    <lineage>
        <taxon>Bacteria</taxon>
        <taxon>Bacillati</taxon>
        <taxon>Actinomycetota</taxon>
        <taxon>Actinomycetes</taxon>
        <taxon>Bifidobacteriales</taxon>
        <taxon>Bifidobacteriaceae</taxon>
        <taxon>Bifidobacterium</taxon>
    </lineage>
</organism>
<evidence type="ECO:0000256" key="2">
    <source>
        <dbReference type="ARBA" id="ARBA00022475"/>
    </source>
</evidence>
<keyword evidence="10" id="KW-1185">Reference proteome</keyword>
<keyword evidence="4 7" id="KW-1133">Transmembrane helix</keyword>